<dbReference type="FunFam" id="3.30.40.10:FF:000874">
    <property type="entry name" value="E3 ubiquitin-protein ligase RHF1A"/>
    <property type="match status" value="1"/>
</dbReference>
<evidence type="ECO:0000313" key="11">
    <source>
        <dbReference type="EMBL" id="KAK4266390.1"/>
    </source>
</evidence>
<organism evidence="11 12">
    <name type="scientific">Acacia crassicarpa</name>
    <name type="common">northern wattle</name>
    <dbReference type="NCBI Taxonomy" id="499986"/>
    <lineage>
        <taxon>Eukaryota</taxon>
        <taxon>Viridiplantae</taxon>
        <taxon>Streptophyta</taxon>
        <taxon>Embryophyta</taxon>
        <taxon>Tracheophyta</taxon>
        <taxon>Spermatophyta</taxon>
        <taxon>Magnoliopsida</taxon>
        <taxon>eudicotyledons</taxon>
        <taxon>Gunneridae</taxon>
        <taxon>Pentapetalae</taxon>
        <taxon>rosids</taxon>
        <taxon>fabids</taxon>
        <taxon>Fabales</taxon>
        <taxon>Fabaceae</taxon>
        <taxon>Caesalpinioideae</taxon>
        <taxon>mimosoid clade</taxon>
        <taxon>Acacieae</taxon>
        <taxon>Acacia</taxon>
    </lineage>
</organism>
<dbReference type="AlphaFoldDB" id="A0AAE1K7T8"/>
<proteinExistence type="predicted"/>
<feature type="compositionally biased region" description="Low complexity" evidence="9">
    <location>
        <begin position="190"/>
        <end position="203"/>
    </location>
</feature>
<keyword evidence="4" id="KW-0479">Metal-binding</keyword>
<dbReference type="GO" id="GO:0061630">
    <property type="term" value="F:ubiquitin protein ligase activity"/>
    <property type="evidence" value="ECO:0007669"/>
    <property type="project" value="UniProtKB-EC"/>
</dbReference>
<comment type="caution">
    <text evidence="11">The sequence shown here is derived from an EMBL/GenBank/DDBJ whole genome shotgun (WGS) entry which is preliminary data.</text>
</comment>
<dbReference type="InterPro" id="IPR001841">
    <property type="entry name" value="Znf_RING"/>
</dbReference>
<reference evidence="11" key="1">
    <citation type="submission" date="2023-10" db="EMBL/GenBank/DDBJ databases">
        <title>Chromosome-level genome of the transformable northern wattle, Acacia crassicarpa.</title>
        <authorList>
            <person name="Massaro I."/>
            <person name="Sinha N.R."/>
            <person name="Poethig S."/>
            <person name="Leichty A.R."/>
        </authorList>
    </citation>
    <scope>NUCLEOTIDE SEQUENCE</scope>
    <source>
        <strain evidence="11">Acra3RX</strain>
        <tissue evidence="11">Leaf</tissue>
    </source>
</reference>
<dbReference type="EMBL" id="JAWXYG010000008">
    <property type="protein sequence ID" value="KAK4266390.1"/>
    <property type="molecule type" value="Genomic_DNA"/>
</dbReference>
<evidence type="ECO:0000256" key="5">
    <source>
        <dbReference type="ARBA" id="ARBA00022771"/>
    </source>
</evidence>
<accession>A0AAE1K7T8</accession>
<feature type="compositionally biased region" description="Polar residues" evidence="9">
    <location>
        <begin position="238"/>
        <end position="248"/>
    </location>
</feature>
<dbReference type="Gene3D" id="3.30.40.10">
    <property type="entry name" value="Zinc/RING finger domain, C3HC4 (zinc finger)"/>
    <property type="match status" value="1"/>
</dbReference>
<feature type="compositionally biased region" description="Low complexity" evidence="9">
    <location>
        <begin position="23"/>
        <end position="32"/>
    </location>
</feature>
<keyword evidence="5 8" id="KW-0863">Zinc-finger</keyword>
<sequence>MDSFTSSSSLPPPPPLSDILPTSASSSSAAFDDGSEDSCSICLEPFSTDDPATITNCKHEYHLHCILEWSQRSKECPICWQMLVLKDPANQELLAAVEAEKRARSRSSYSSAFPYPRIPIERHSAEHDDSCSDDSDFDEQIMQHLVAAASRAHYFRRREMQRASGVGPSRIPVPDSSLHVSGQQPVHATSPSGGSSPNSGPASDVQPPPSAPSSIEAITRNATPETDDPFKARVLHSQPPSESARRLNSSEMFTFPESIKTKFSAASARYKESISKSTRGLKEKLLARNASVKELSKGVQREMNAGIAGVARMIERLDLASKRATASPPMPSSTVGTSGFPFKGKTVQENGGGQFLLSAVKEESGLVIHDVRPSPPASVSSAAVSPVEYPQPHVESGCDEVKT</sequence>
<dbReference type="PROSITE" id="PS50089">
    <property type="entry name" value="ZF_RING_2"/>
    <property type="match status" value="1"/>
</dbReference>
<evidence type="ECO:0000256" key="1">
    <source>
        <dbReference type="ARBA" id="ARBA00000900"/>
    </source>
</evidence>
<evidence type="ECO:0000256" key="6">
    <source>
        <dbReference type="ARBA" id="ARBA00022786"/>
    </source>
</evidence>
<evidence type="ECO:0000256" key="9">
    <source>
        <dbReference type="SAM" id="MobiDB-lite"/>
    </source>
</evidence>
<comment type="catalytic activity">
    <reaction evidence="1">
        <text>S-ubiquitinyl-[E2 ubiquitin-conjugating enzyme]-L-cysteine + [acceptor protein]-L-lysine = [E2 ubiquitin-conjugating enzyme]-L-cysteine + N(6)-ubiquitinyl-[acceptor protein]-L-lysine.</text>
        <dbReference type="EC" id="2.3.2.27"/>
    </reaction>
</comment>
<evidence type="ECO:0000256" key="8">
    <source>
        <dbReference type="PROSITE-ProRule" id="PRU00175"/>
    </source>
</evidence>
<keyword evidence="12" id="KW-1185">Reference proteome</keyword>
<keyword evidence="7" id="KW-0862">Zinc</keyword>
<evidence type="ECO:0000256" key="3">
    <source>
        <dbReference type="ARBA" id="ARBA00022679"/>
    </source>
</evidence>
<dbReference type="GO" id="GO:0008270">
    <property type="term" value="F:zinc ion binding"/>
    <property type="evidence" value="ECO:0007669"/>
    <property type="project" value="UniProtKB-KW"/>
</dbReference>
<dbReference type="EC" id="2.3.2.27" evidence="2"/>
<evidence type="ECO:0000256" key="4">
    <source>
        <dbReference type="ARBA" id="ARBA00022723"/>
    </source>
</evidence>
<evidence type="ECO:0000259" key="10">
    <source>
        <dbReference type="PROSITE" id="PS50089"/>
    </source>
</evidence>
<keyword evidence="6" id="KW-0833">Ubl conjugation pathway</keyword>
<dbReference type="Proteomes" id="UP001293593">
    <property type="component" value="Unassembled WGS sequence"/>
</dbReference>
<evidence type="ECO:0000256" key="7">
    <source>
        <dbReference type="ARBA" id="ARBA00022833"/>
    </source>
</evidence>
<dbReference type="PANTHER" id="PTHR46463">
    <property type="entry name" value="ZINC FINGER, RING/FYVE/PHD-TYPE"/>
    <property type="match status" value="1"/>
</dbReference>
<dbReference type="InterPro" id="IPR013083">
    <property type="entry name" value="Znf_RING/FYVE/PHD"/>
</dbReference>
<name>A0AAE1K7T8_9FABA</name>
<gene>
    <name evidence="11" type="ORF">QN277_027322</name>
</gene>
<feature type="domain" description="RING-type" evidence="10">
    <location>
        <begin position="39"/>
        <end position="79"/>
    </location>
</feature>
<feature type="region of interest" description="Disordered" evidence="9">
    <location>
        <begin position="161"/>
        <end position="248"/>
    </location>
</feature>
<dbReference type="SUPFAM" id="SSF57850">
    <property type="entry name" value="RING/U-box"/>
    <property type="match status" value="1"/>
</dbReference>
<evidence type="ECO:0000313" key="12">
    <source>
        <dbReference type="Proteomes" id="UP001293593"/>
    </source>
</evidence>
<keyword evidence="3" id="KW-0808">Transferase</keyword>
<feature type="region of interest" description="Disordered" evidence="9">
    <location>
        <begin position="1"/>
        <end position="35"/>
    </location>
</feature>
<dbReference type="PANTHER" id="PTHR46463:SF16">
    <property type="entry name" value="E3 UBIQUITIN-PROTEIN LIGASE RHF1A"/>
    <property type="match status" value="1"/>
</dbReference>
<feature type="compositionally biased region" description="Polar residues" evidence="9">
    <location>
        <begin position="178"/>
        <end position="189"/>
    </location>
</feature>
<feature type="compositionally biased region" description="Low complexity" evidence="9">
    <location>
        <begin position="377"/>
        <end position="387"/>
    </location>
</feature>
<evidence type="ECO:0000256" key="2">
    <source>
        <dbReference type="ARBA" id="ARBA00012483"/>
    </source>
</evidence>
<protein>
    <recommendedName>
        <fullName evidence="2">RING-type E3 ubiquitin transferase</fullName>
        <ecNumber evidence="2">2.3.2.27</ecNumber>
    </recommendedName>
</protein>
<feature type="region of interest" description="Disordered" evidence="9">
    <location>
        <begin position="368"/>
        <end position="403"/>
    </location>
</feature>
<dbReference type="Pfam" id="PF13639">
    <property type="entry name" value="zf-RING_2"/>
    <property type="match status" value="1"/>
</dbReference>
<dbReference type="SMART" id="SM00184">
    <property type="entry name" value="RING"/>
    <property type="match status" value="1"/>
</dbReference>